<feature type="non-terminal residue" evidence="1">
    <location>
        <position position="31"/>
    </location>
</feature>
<dbReference type="GO" id="GO:0008760">
    <property type="term" value="F:UDP-N-acetylglucosamine 1-carboxyvinyltransferase activity"/>
    <property type="evidence" value="ECO:0007669"/>
    <property type="project" value="UniProtKB-EC"/>
</dbReference>
<name>A0A6N3X7R4_9SYNE</name>
<sequence length="31" mass="3363">MAASVLSHEPIRIRNIPDLTDIGTMAKILVS</sequence>
<evidence type="ECO:0000313" key="1">
    <source>
        <dbReference type="EMBL" id="KKZ15064.1"/>
    </source>
</evidence>
<organism evidence="1 2">
    <name type="scientific">Candidatus Synechococcus spongiarum 142</name>
    <dbReference type="NCBI Taxonomy" id="1608213"/>
    <lineage>
        <taxon>Bacteria</taxon>
        <taxon>Bacillati</taxon>
        <taxon>Cyanobacteriota</taxon>
        <taxon>Cyanophyceae</taxon>
        <taxon>Synechococcales</taxon>
        <taxon>Synechococcaceae</taxon>
        <taxon>Synechococcus</taxon>
    </lineage>
</organism>
<dbReference type="InterPro" id="IPR036968">
    <property type="entry name" value="Enolpyruvate_Tfrase_sf"/>
</dbReference>
<proteinExistence type="predicted"/>
<dbReference type="AlphaFoldDB" id="A0A6N3X7R4"/>
<comment type="caution">
    <text evidence="1">The sequence shown here is derived from an EMBL/GenBank/DDBJ whole genome shotgun (WGS) entry which is preliminary data.</text>
</comment>
<dbReference type="EC" id="2.5.1.7" evidence="1"/>
<accession>A0A6N3X7R4</accession>
<gene>
    <name evidence="1" type="ORF">TH68_02450</name>
</gene>
<protein>
    <submittedName>
        <fullName evidence="1">UDP-N-acetylglucosamine 1-carboxyvinyltransferase</fullName>
        <ecNumber evidence="1">2.5.1.7</ecNumber>
    </submittedName>
</protein>
<dbReference type="Proteomes" id="UP000035054">
    <property type="component" value="Unassembled WGS sequence"/>
</dbReference>
<reference evidence="1 2" key="1">
    <citation type="submission" date="2015-01" db="EMBL/GenBank/DDBJ databases">
        <title>Lifestyle Evolution in Cyanobacterial Symbionts of Sponges.</title>
        <authorList>
            <person name="Burgsdorf I."/>
            <person name="Slaby B.M."/>
            <person name="Handley K.M."/>
            <person name="Haber M."/>
            <person name="Blom J."/>
            <person name="Marshall C.W."/>
            <person name="Gilbert J.A."/>
            <person name="Hentschel U."/>
            <person name="Steindler L."/>
        </authorList>
    </citation>
    <scope>NUCLEOTIDE SEQUENCE [LARGE SCALE GENOMIC DNA]</scope>
    <source>
        <strain evidence="1">142</strain>
    </source>
</reference>
<evidence type="ECO:0000313" key="2">
    <source>
        <dbReference type="Proteomes" id="UP000035054"/>
    </source>
</evidence>
<keyword evidence="1" id="KW-0808">Transferase</keyword>
<dbReference type="Gene3D" id="3.65.10.10">
    <property type="entry name" value="Enolpyruvate transferase domain"/>
    <property type="match status" value="1"/>
</dbReference>
<dbReference type="EMBL" id="JXUO01000078">
    <property type="protein sequence ID" value="KKZ15064.1"/>
    <property type="molecule type" value="Genomic_DNA"/>
</dbReference>